<sequence>MKCAEAGPGAYRECVIIQGEQLVPYRYGISFFCVVKQAKIVVINLILTHYFVFSQLSSTSLVRASAGLPGWGNK</sequence>
<proteinExistence type="predicted"/>
<dbReference type="Proteomes" id="UP000267469">
    <property type="component" value="Unassembled WGS sequence"/>
</dbReference>
<evidence type="ECO:0000313" key="2">
    <source>
        <dbReference type="Proteomes" id="UP000267469"/>
    </source>
</evidence>
<dbReference type="EMBL" id="RJTM01000091">
    <property type="protein sequence ID" value="RNL85160.1"/>
    <property type="molecule type" value="Genomic_DNA"/>
</dbReference>
<evidence type="ECO:0000313" key="1">
    <source>
        <dbReference type="EMBL" id="RNL85160.1"/>
    </source>
</evidence>
<reference evidence="1 2" key="1">
    <citation type="submission" date="2018-10" db="EMBL/GenBank/DDBJ databases">
        <title>Sinomicrobium pectinilyticum sp. nov., a pectinase-producing bacterium isolated from alkaline and saline soil, and emended description of the genus Sinomicrobium.</title>
        <authorList>
            <person name="Cheng B."/>
            <person name="Li C."/>
            <person name="Lai Q."/>
            <person name="Du M."/>
            <person name="Shao Z."/>
            <person name="Xu P."/>
            <person name="Yang C."/>
        </authorList>
    </citation>
    <scope>NUCLEOTIDE SEQUENCE [LARGE SCALE GENOMIC DNA]</scope>
    <source>
        <strain evidence="1 2">5DNS001</strain>
    </source>
</reference>
<protein>
    <submittedName>
        <fullName evidence="1">Uncharacterized protein</fullName>
    </submittedName>
</protein>
<organism evidence="1 2">
    <name type="scientific">Sinomicrobium pectinilyticum</name>
    <dbReference type="NCBI Taxonomy" id="1084421"/>
    <lineage>
        <taxon>Bacteria</taxon>
        <taxon>Pseudomonadati</taxon>
        <taxon>Bacteroidota</taxon>
        <taxon>Flavobacteriia</taxon>
        <taxon>Flavobacteriales</taxon>
        <taxon>Flavobacteriaceae</taxon>
        <taxon>Sinomicrobium</taxon>
    </lineage>
</organism>
<comment type="caution">
    <text evidence="1">The sequence shown here is derived from an EMBL/GenBank/DDBJ whole genome shotgun (WGS) entry which is preliminary data.</text>
</comment>
<accession>A0A3N0EBE9</accession>
<name>A0A3N0EBE9_SINP1</name>
<dbReference type="AlphaFoldDB" id="A0A3N0EBE9"/>
<keyword evidence="2" id="KW-1185">Reference proteome</keyword>
<gene>
    <name evidence="1" type="ORF">ED312_12815</name>
</gene>